<name>A0A9Q5B689_PSEFR</name>
<reference evidence="2 3" key="1">
    <citation type="journal article" date="2020" name="Front. Microbiol.">
        <title>Genetic Organization of the aprX-lipA2 Operon Affects the Proteolytic Potential of Pseudomonas Species in Milk.</title>
        <authorList>
            <person name="Maier C."/>
            <person name="Huptas C."/>
            <person name="von Neubeck M."/>
            <person name="Scherer S."/>
            <person name="Wenning M."/>
            <person name="Lucking G."/>
        </authorList>
    </citation>
    <scope>NUCLEOTIDE SEQUENCE [LARGE SCALE GENOMIC DNA]</scope>
    <source>
        <strain evidence="2 3">WS 5094</strain>
    </source>
</reference>
<dbReference type="AlphaFoldDB" id="A0A9Q5B689"/>
<sequence length="216" mass="24389">MRANENLNEEISLFDVYAFFIRQIKLISIVFLIVFVVGITYSTTRPTLYKSTSNVTIGKSVSLNSNTVALLERPEEIAYKYSNNATITAIKNTDIINISSTNEDREQSIKNVKLTVEEIISNQKKIYQTQEKNLIKYIEFLKITDTANSKLLDIVETASKSSTTQPSEIITTELPYSGKIKQNLLLTTFVALCTALISGGLRELSRRQYRNKQSAN</sequence>
<keyword evidence="1" id="KW-1133">Transmembrane helix</keyword>
<protein>
    <submittedName>
        <fullName evidence="2">Uncharacterized protein</fullName>
    </submittedName>
</protein>
<comment type="caution">
    <text evidence="2">The sequence shown here is derived from an EMBL/GenBank/DDBJ whole genome shotgun (WGS) entry which is preliminary data.</text>
</comment>
<organism evidence="2 3">
    <name type="scientific">Pseudomonas fragi</name>
    <dbReference type="NCBI Taxonomy" id="296"/>
    <lineage>
        <taxon>Bacteria</taxon>
        <taxon>Pseudomonadati</taxon>
        <taxon>Pseudomonadota</taxon>
        <taxon>Gammaproteobacteria</taxon>
        <taxon>Pseudomonadales</taxon>
        <taxon>Pseudomonadaceae</taxon>
        <taxon>Pseudomonas</taxon>
    </lineage>
</organism>
<keyword evidence="1" id="KW-0812">Transmembrane</keyword>
<proteinExistence type="predicted"/>
<dbReference type="RefSeq" id="WP_157315198.1">
    <property type="nucleotide sequence ID" value="NZ_JAAQYX010000048.1"/>
</dbReference>
<gene>
    <name evidence="2" type="ORF">HBN89_23350</name>
</gene>
<keyword evidence="1" id="KW-0472">Membrane</keyword>
<accession>A0A9Q5B689</accession>
<dbReference type="Proteomes" id="UP000564604">
    <property type="component" value="Unassembled WGS sequence"/>
</dbReference>
<feature type="transmembrane region" description="Helical" evidence="1">
    <location>
        <begin position="20"/>
        <end position="41"/>
    </location>
</feature>
<evidence type="ECO:0000313" key="2">
    <source>
        <dbReference type="EMBL" id="NNB52167.1"/>
    </source>
</evidence>
<evidence type="ECO:0000256" key="1">
    <source>
        <dbReference type="SAM" id="Phobius"/>
    </source>
</evidence>
<evidence type="ECO:0000313" key="3">
    <source>
        <dbReference type="Proteomes" id="UP000564604"/>
    </source>
</evidence>
<dbReference type="EMBL" id="JAAQYX010000048">
    <property type="protein sequence ID" value="NNB52167.1"/>
    <property type="molecule type" value="Genomic_DNA"/>
</dbReference>